<keyword evidence="3" id="KW-0732">Signal</keyword>
<dbReference type="Gene3D" id="3.40.190.10">
    <property type="entry name" value="Periplasmic binding protein-like II"/>
    <property type="match status" value="1"/>
</dbReference>
<comment type="similarity">
    <text evidence="1">Belongs to the bacterial solute-binding protein 1 family.</text>
</comment>
<protein>
    <recommendedName>
        <fullName evidence="5">ABC transporter, substrate-binding protein (Cluster 1, maltose/g3p/polyamine/iron)</fullName>
    </recommendedName>
</protein>
<accession>A0A6J4VMK4</accession>
<evidence type="ECO:0008006" key="5">
    <source>
        <dbReference type="Google" id="ProtNLM"/>
    </source>
</evidence>
<reference evidence="4" key="1">
    <citation type="submission" date="2020-02" db="EMBL/GenBank/DDBJ databases">
        <authorList>
            <person name="Meier V. D."/>
        </authorList>
    </citation>
    <scope>NUCLEOTIDE SEQUENCE</scope>
    <source>
        <strain evidence="4">AVDCRST_MAG19</strain>
    </source>
</reference>
<keyword evidence="2" id="KW-0813">Transport</keyword>
<evidence type="ECO:0000256" key="2">
    <source>
        <dbReference type="ARBA" id="ARBA00022448"/>
    </source>
</evidence>
<dbReference type="AlphaFoldDB" id="A0A6J4VMK4"/>
<dbReference type="EMBL" id="CADCWL010000234">
    <property type="protein sequence ID" value="CAA9582330.1"/>
    <property type="molecule type" value="Genomic_DNA"/>
</dbReference>
<evidence type="ECO:0000313" key="4">
    <source>
        <dbReference type="EMBL" id="CAA9582330.1"/>
    </source>
</evidence>
<name>A0A6J4VMK4_9BACT</name>
<dbReference type="InterPro" id="IPR050490">
    <property type="entry name" value="Bact_solute-bd_prot1"/>
</dbReference>
<dbReference type="PROSITE" id="PS51318">
    <property type="entry name" value="TAT"/>
    <property type="match status" value="1"/>
</dbReference>
<dbReference type="GO" id="GO:0042597">
    <property type="term" value="C:periplasmic space"/>
    <property type="evidence" value="ECO:0007669"/>
    <property type="project" value="UniProtKB-SubCell"/>
</dbReference>
<sequence length="546" mass="59779">MADQRSRELVDAFVQGRIDRRSFVRGAMAMGLSLAAVGQALRAVPVLAQDPAPAAGGAGAAPVVAQPGSASAAGWAGKELTVQSIDDSVLIPWREVREEFEAATGAKLTIVADPIGDAFPRLLDDAAAGQRFDAAMIGMWWLGDLVAGDFVRSYDEFYDDTTGKFPAFTYEDELPGMRALREYGGQKYVVPYDADGQVLYYRRDLLADPAHMEAFQAEYGKPLGVPQTWQDLRDIAKYFTGKPLGGPEQAGHGISMHLKVGGQGMFHYMSLAAPFVVGPENPKLFWFDPDNMDPLVGSEGHRRAMELYLELVQYGPPAMGGWALGEAWDYFLQGNAVFTYSWGDVAALAVERNSFVKGKVGTAPLPGTMAYVNPKTGEEYVTQTPNLVGNTTGGSWAGVIMKASENPDLAYYFLALTATEQKQRFFAARGTDGVDPGRLSQMPPTVVPEGTGNIEDYTAQGWVAQDAEEYVKAYYDNYQNPNQLPFLRIPGTFDYWTQMDVRLSETLTAETTPEDALAQMAQDFRDINDRYGVEQQLEVYKKSLGL</sequence>
<dbReference type="InterPro" id="IPR006311">
    <property type="entry name" value="TAT_signal"/>
</dbReference>
<evidence type="ECO:0000256" key="3">
    <source>
        <dbReference type="ARBA" id="ARBA00022729"/>
    </source>
</evidence>
<proteinExistence type="inferred from homology"/>
<evidence type="ECO:0000256" key="1">
    <source>
        <dbReference type="ARBA" id="ARBA00008520"/>
    </source>
</evidence>
<organism evidence="4">
    <name type="scientific">uncultured Thermomicrobiales bacterium</name>
    <dbReference type="NCBI Taxonomy" id="1645740"/>
    <lineage>
        <taxon>Bacteria</taxon>
        <taxon>Pseudomonadati</taxon>
        <taxon>Thermomicrobiota</taxon>
        <taxon>Thermomicrobia</taxon>
        <taxon>Thermomicrobiales</taxon>
        <taxon>environmental samples</taxon>
    </lineage>
</organism>
<dbReference type="PANTHER" id="PTHR43649">
    <property type="entry name" value="ARABINOSE-BINDING PROTEIN-RELATED"/>
    <property type="match status" value="1"/>
</dbReference>
<dbReference type="PANTHER" id="PTHR43649:SF34">
    <property type="entry name" value="ABC TRANSPORTER PERIPLASMIC-BINDING PROTEIN YCJN-RELATED"/>
    <property type="match status" value="1"/>
</dbReference>
<dbReference type="SUPFAM" id="SSF53850">
    <property type="entry name" value="Periplasmic binding protein-like II"/>
    <property type="match status" value="1"/>
</dbReference>
<gene>
    <name evidence="4" type="ORF">AVDCRST_MAG19-4188</name>
</gene>